<evidence type="ECO:0000313" key="1">
    <source>
        <dbReference type="EMBL" id="KAG2424325.1"/>
    </source>
</evidence>
<comment type="caution">
    <text evidence="1">The sequence shown here is derived from an EMBL/GenBank/DDBJ whole genome shotgun (WGS) entry which is preliminary data.</text>
</comment>
<dbReference type="AlphaFoldDB" id="A0A835SPQ8"/>
<dbReference type="Proteomes" id="UP000613740">
    <property type="component" value="Unassembled WGS sequence"/>
</dbReference>
<keyword evidence="2" id="KW-1185">Reference proteome</keyword>
<proteinExistence type="predicted"/>
<accession>A0A835SPQ8</accession>
<organism evidence="1 2">
    <name type="scientific">Chlamydomonas schloesseri</name>
    <dbReference type="NCBI Taxonomy" id="2026947"/>
    <lineage>
        <taxon>Eukaryota</taxon>
        <taxon>Viridiplantae</taxon>
        <taxon>Chlorophyta</taxon>
        <taxon>core chlorophytes</taxon>
        <taxon>Chlorophyceae</taxon>
        <taxon>CS clade</taxon>
        <taxon>Chlamydomonadales</taxon>
        <taxon>Chlamydomonadaceae</taxon>
        <taxon>Chlamydomonas</taxon>
    </lineage>
</organism>
<dbReference type="EMBL" id="JAEHOD010000125">
    <property type="protein sequence ID" value="KAG2424325.1"/>
    <property type="molecule type" value="Genomic_DNA"/>
</dbReference>
<reference evidence="1" key="1">
    <citation type="journal article" date="2020" name="bioRxiv">
        <title>Comparative genomics of Chlamydomonas.</title>
        <authorList>
            <person name="Craig R.J."/>
            <person name="Hasan A.R."/>
            <person name="Ness R.W."/>
            <person name="Keightley P.D."/>
        </authorList>
    </citation>
    <scope>NUCLEOTIDE SEQUENCE</scope>
    <source>
        <strain evidence="1">CCAP 11/173</strain>
    </source>
</reference>
<sequence length="288" mass="31640">MDVWLKGVLPRLSGHDVAAGLRLAWVAMGSVLTGPEYCRLDPRQRICAHVFRTALRNAQKVLRGPAALRTPFLAAVATAGVRDNLLLALEEAGLGGVPIELSVVEAAQLAGTLDIIPAERVTPECAHALMTRVTQRGTLQDLLAVMEWWGQPAPAQIAVQAAGRGHAPGLWSLLWPAQPGGRAWFEPITYEDYADMVWAAAQGGQAASVRFLVHHAQDTSVPQVVREGWLVNDLCWARQLGYTLYRSMPYWHPDQAARQEEMRLVIEWLDMDEARACMCLPPLGPHIP</sequence>
<evidence type="ECO:0000313" key="2">
    <source>
        <dbReference type="Proteomes" id="UP000613740"/>
    </source>
</evidence>
<protein>
    <submittedName>
        <fullName evidence="1">Uncharacterized protein</fullName>
    </submittedName>
</protein>
<name>A0A835SPQ8_9CHLO</name>
<gene>
    <name evidence="1" type="ORF">HYH02_015185</name>
</gene>